<proteinExistence type="inferred from homology"/>
<keyword evidence="7" id="KW-1185">Reference proteome</keyword>
<protein>
    <submittedName>
        <fullName evidence="6">SHS2 domain-containing protein</fullName>
    </submittedName>
</protein>
<dbReference type="Proteomes" id="UP000295818">
    <property type="component" value="Unassembled WGS sequence"/>
</dbReference>
<evidence type="ECO:0000256" key="3">
    <source>
        <dbReference type="ARBA" id="ARBA00022723"/>
    </source>
</evidence>
<evidence type="ECO:0000259" key="5">
    <source>
        <dbReference type="Pfam" id="PF01951"/>
    </source>
</evidence>
<dbReference type="EMBL" id="SLWM01000029">
    <property type="protein sequence ID" value="TCO11687.1"/>
    <property type="molecule type" value="Genomic_DNA"/>
</dbReference>
<name>A0ABY2B948_9ACTN</name>
<evidence type="ECO:0000256" key="4">
    <source>
        <dbReference type="ARBA" id="ARBA00022837"/>
    </source>
</evidence>
<dbReference type="Pfam" id="PF01951">
    <property type="entry name" value="Archease"/>
    <property type="match status" value="1"/>
</dbReference>
<keyword evidence="2" id="KW-0819">tRNA processing</keyword>
<feature type="domain" description="Archease" evidence="5">
    <location>
        <begin position="12"/>
        <end position="143"/>
    </location>
</feature>
<dbReference type="InterPro" id="IPR023572">
    <property type="entry name" value="Archease_dom"/>
</dbReference>
<evidence type="ECO:0000313" key="7">
    <source>
        <dbReference type="Proteomes" id="UP000295818"/>
    </source>
</evidence>
<sequence>MDQPRTQMAGHRTMPHTADLRVDAWAGSRERCIAEAVLGTVESFLDVSAAHPTGTHHFQLTASSDVDLLVAVLEEVVYLMETSGEVPVDVELVPLDATVGVRFATIGAEALPQVGAVPTAVSLHELTLAASPGGWFCSVTLDV</sequence>
<keyword evidence="3" id="KW-0479">Metal-binding</keyword>
<evidence type="ECO:0000256" key="2">
    <source>
        <dbReference type="ARBA" id="ARBA00022694"/>
    </source>
</evidence>
<organism evidence="6 7">
    <name type="scientific">Kribbella orskensis</name>
    <dbReference type="NCBI Taxonomy" id="2512216"/>
    <lineage>
        <taxon>Bacteria</taxon>
        <taxon>Bacillati</taxon>
        <taxon>Actinomycetota</taxon>
        <taxon>Actinomycetes</taxon>
        <taxon>Propionibacteriales</taxon>
        <taxon>Kribbellaceae</taxon>
        <taxon>Kribbella</taxon>
    </lineage>
</organism>
<evidence type="ECO:0000313" key="6">
    <source>
        <dbReference type="EMBL" id="TCO11687.1"/>
    </source>
</evidence>
<comment type="similarity">
    <text evidence="1">Belongs to the archease family.</text>
</comment>
<evidence type="ECO:0000256" key="1">
    <source>
        <dbReference type="ARBA" id="ARBA00007963"/>
    </source>
</evidence>
<dbReference type="Gene3D" id="3.55.10.10">
    <property type="entry name" value="Archease domain"/>
    <property type="match status" value="1"/>
</dbReference>
<reference evidence="6 7" key="1">
    <citation type="journal article" date="2015" name="Stand. Genomic Sci.">
        <title>Genomic Encyclopedia of Bacterial and Archaeal Type Strains, Phase III: the genomes of soil and plant-associated and newly described type strains.</title>
        <authorList>
            <person name="Whitman W.B."/>
            <person name="Woyke T."/>
            <person name="Klenk H.P."/>
            <person name="Zhou Y."/>
            <person name="Lilburn T.G."/>
            <person name="Beck B.J."/>
            <person name="De Vos P."/>
            <person name="Vandamme P."/>
            <person name="Eisen J.A."/>
            <person name="Garrity G."/>
            <person name="Hugenholtz P."/>
            <person name="Kyrpides N.C."/>
        </authorList>
    </citation>
    <scope>NUCLEOTIDE SEQUENCE [LARGE SCALE GENOMIC DNA]</scope>
    <source>
        <strain evidence="6 7">VKM Ac-2538</strain>
    </source>
</reference>
<keyword evidence="4" id="KW-0106">Calcium</keyword>
<comment type="caution">
    <text evidence="6">The sequence shown here is derived from an EMBL/GenBank/DDBJ whole genome shotgun (WGS) entry which is preliminary data.</text>
</comment>
<gene>
    <name evidence="6" type="ORF">EV644_12955</name>
</gene>
<dbReference type="InterPro" id="IPR036820">
    <property type="entry name" value="Archease_dom_sf"/>
</dbReference>
<accession>A0ABY2B948</accession>
<dbReference type="RefSeq" id="WP_241999348.1">
    <property type="nucleotide sequence ID" value="NZ_SLWM01000029.1"/>
</dbReference>
<dbReference type="SUPFAM" id="SSF69819">
    <property type="entry name" value="MTH1598-like"/>
    <property type="match status" value="1"/>
</dbReference>